<keyword evidence="4" id="KW-1185">Reference proteome</keyword>
<feature type="compositionally biased region" description="Low complexity" evidence="1">
    <location>
        <begin position="47"/>
        <end position="61"/>
    </location>
</feature>
<evidence type="ECO:0000256" key="2">
    <source>
        <dbReference type="SAM" id="SignalP"/>
    </source>
</evidence>
<feature type="region of interest" description="Disordered" evidence="1">
    <location>
        <begin position="33"/>
        <end position="61"/>
    </location>
</feature>
<dbReference type="InterPro" id="IPR043504">
    <property type="entry name" value="Peptidase_S1_PA_chymotrypsin"/>
</dbReference>
<sequence>MAVRESRSARLRRLVTRPLVVAVLVLSAAAFPASAGATSPPDPGRSADPAAGGQGDPAAQERAIAQKAAENVPGDKVEAWAQARGALGASVDDAGHYTVTFPATSAKSSLAQLDASDLDVPMTVKRSTLTKADIDATAAKLREFAARHPGHSFGFWYDAGQDATLVGGDLTDELAAELRTFAGKVVVDADPEAGAGRHSCSRYNDCNPHDGGASIESNGIGCTSGVAMVDSSGHDYQVTAGHCFPRGYHLASGPYYYGSVTICTSSTSATAERTSSVCTSATPARTAPACTTRRDTATS</sequence>
<dbReference type="Proteomes" id="UP001596137">
    <property type="component" value="Unassembled WGS sequence"/>
</dbReference>
<evidence type="ECO:0000313" key="3">
    <source>
        <dbReference type="EMBL" id="MFC6083720.1"/>
    </source>
</evidence>
<keyword evidence="2" id="KW-0732">Signal</keyword>
<gene>
    <name evidence="3" type="ORF">ACFP1K_21315</name>
</gene>
<dbReference type="EMBL" id="JBHSRF010000032">
    <property type="protein sequence ID" value="MFC6083720.1"/>
    <property type="molecule type" value="Genomic_DNA"/>
</dbReference>
<protein>
    <recommendedName>
        <fullName evidence="5">Serine protease</fullName>
    </recommendedName>
</protein>
<accession>A0ABW1NLC6</accession>
<evidence type="ECO:0008006" key="5">
    <source>
        <dbReference type="Google" id="ProtNLM"/>
    </source>
</evidence>
<dbReference type="Gene3D" id="2.40.10.10">
    <property type="entry name" value="Trypsin-like serine proteases"/>
    <property type="match status" value="1"/>
</dbReference>
<evidence type="ECO:0000256" key="1">
    <source>
        <dbReference type="SAM" id="MobiDB-lite"/>
    </source>
</evidence>
<dbReference type="RefSeq" id="WP_380756002.1">
    <property type="nucleotide sequence ID" value="NZ_JBHSRF010000032.1"/>
</dbReference>
<feature type="chain" id="PRO_5045103208" description="Serine protease" evidence="2">
    <location>
        <begin position="36"/>
        <end position="299"/>
    </location>
</feature>
<organism evidence="3 4">
    <name type="scientific">Sphaerisporangium aureirubrum</name>
    <dbReference type="NCBI Taxonomy" id="1544736"/>
    <lineage>
        <taxon>Bacteria</taxon>
        <taxon>Bacillati</taxon>
        <taxon>Actinomycetota</taxon>
        <taxon>Actinomycetes</taxon>
        <taxon>Streptosporangiales</taxon>
        <taxon>Streptosporangiaceae</taxon>
        <taxon>Sphaerisporangium</taxon>
    </lineage>
</organism>
<name>A0ABW1NLC6_9ACTN</name>
<reference evidence="4" key="1">
    <citation type="journal article" date="2019" name="Int. J. Syst. Evol. Microbiol.">
        <title>The Global Catalogue of Microorganisms (GCM) 10K type strain sequencing project: providing services to taxonomists for standard genome sequencing and annotation.</title>
        <authorList>
            <consortium name="The Broad Institute Genomics Platform"/>
            <consortium name="The Broad Institute Genome Sequencing Center for Infectious Disease"/>
            <person name="Wu L."/>
            <person name="Ma J."/>
        </authorList>
    </citation>
    <scope>NUCLEOTIDE SEQUENCE [LARGE SCALE GENOMIC DNA]</scope>
    <source>
        <strain evidence="4">JCM 30346</strain>
    </source>
</reference>
<proteinExistence type="predicted"/>
<comment type="caution">
    <text evidence="3">The sequence shown here is derived from an EMBL/GenBank/DDBJ whole genome shotgun (WGS) entry which is preliminary data.</text>
</comment>
<evidence type="ECO:0000313" key="4">
    <source>
        <dbReference type="Proteomes" id="UP001596137"/>
    </source>
</evidence>
<feature type="signal peptide" evidence="2">
    <location>
        <begin position="1"/>
        <end position="35"/>
    </location>
</feature>